<reference evidence="1 2" key="1">
    <citation type="submission" date="2015-10" db="EMBL/GenBank/DDBJ databases">
        <title>Draft genome sequence of Novosphingobium fuchskuhlense DSM 25065 isolated from a surface water sample of the southwest basin of Lake Grosse Fuchskuhle.</title>
        <authorList>
            <person name="Ruckert C."/>
            <person name="Winkler A."/>
            <person name="Glaeser J."/>
            <person name="Grossart H.-P."/>
            <person name="Kalinowski J."/>
            <person name="Glaeser S."/>
        </authorList>
    </citation>
    <scope>NUCLEOTIDE SEQUENCE [LARGE SCALE GENOMIC DNA]</scope>
    <source>
        <strain evidence="1 2">FNE08-7</strain>
    </source>
</reference>
<keyword evidence="2" id="KW-1185">Reference proteome</keyword>
<evidence type="ECO:0000313" key="1">
    <source>
        <dbReference type="EMBL" id="KUR71163.1"/>
    </source>
</evidence>
<evidence type="ECO:0008006" key="3">
    <source>
        <dbReference type="Google" id="ProtNLM"/>
    </source>
</evidence>
<sequence>MIMVATDPVAAHDQRETISIDVEYPAHAQRTESPEFTANKRTLVTKLDTPCFCCGGKDHREVHHFLIEWAEWDFADPGKVLQMAHRLDVYGYAAQLGDKPIASPDDIRNLVVICASCHRGAGTGIHLVPFPNWMAQVVAKEGITVLKPTGSAASPEAQP</sequence>
<organism evidence="1 2">
    <name type="scientific">Novosphingobium fuchskuhlense</name>
    <dbReference type="NCBI Taxonomy" id="1117702"/>
    <lineage>
        <taxon>Bacteria</taxon>
        <taxon>Pseudomonadati</taxon>
        <taxon>Pseudomonadota</taxon>
        <taxon>Alphaproteobacteria</taxon>
        <taxon>Sphingomonadales</taxon>
        <taxon>Sphingomonadaceae</taxon>
        <taxon>Novosphingobium</taxon>
    </lineage>
</organism>
<evidence type="ECO:0000313" key="2">
    <source>
        <dbReference type="Proteomes" id="UP000058012"/>
    </source>
</evidence>
<dbReference type="EMBL" id="LLZS01000007">
    <property type="protein sequence ID" value="KUR71163.1"/>
    <property type="molecule type" value="Genomic_DNA"/>
</dbReference>
<accession>A0A124JUE9</accession>
<comment type="caution">
    <text evidence="1">The sequence shown here is derived from an EMBL/GenBank/DDBJ whole genome shotgun (WGS) entry which is preliminary data.</text>
</comment>
<dbReference type="STRING" id="1117702.AQZ52_10855"/>
<dbReference type="Proteomes" id="UP000058012">
    <property type="component" value="Unassembled WGS sequence"/>
</dbReference>
<protein>
    <recommendedName>
        <fullName evidence="3">HNH domain-containing protein</fullName>
    </recommendedName>
</protein>
<proteinExistence type="predicted"/>
<dbReference type="AlphaFoldDB" id="A0A124JUE9"/>
<name>A0A124JUE9_9SPHN</name>
<dbReference type="RefSeq" id="WP_067910353.1">
    <property type="nucleotide sequence ID" value="NZ_KQ954245.1"/>
</dbReference>
<gene>
    <name evidence="1" type="ORF">AQZ52_10855</name>
</gene>